<evidence type="ECO:0000256" key="2">
    <source>
        <dbReference type="SAM" id="Phobius"/>
    </source>
</evidence>
<proteinExistence type="predicted"/>
<keyword evidence="2" id="KW-0472">Membrane</keyword>
<feature type="coiled-coil region" evidence="1">
    <location>
        <begin position="109"/>
        <end position="164"/>
    </location>
</feature>
<dbReference type="Proteomes" id="UP000203826">
    <property type="component" value="Segment"/>
</dbReference>
<evidence type="ECO:0000313" key="3">
    <source>
        <dbReference type="EMBL" id="ALH23176.1"/>
    </source>
</evidence>
<gene>
    <name evidence="3" type="ORF">ceV_270</name>
</gene>
<keyword evidence="4" id="KW-1185">Reference proteome</keyword>
<keyword evidence="1" id="KW-0175">Coiled coil</keyword>
<sequence length="255" mass="29987">MTEFTTSQTTQQLALNNELFVKQLDAALMNAHLPPNILREMILDVNKSLECDQDCQERKLIDKLKTDWTNSKNIAIKSEDNREQARAKYFHATKGVDYYEANILTPEFQNEINKRVNNYKQELAKLKVTNSATLDAYSASYIALTRIKELYDITLKENKDLKQKLDDKRKFVNTGERRVWYEFQSIDRQEFYSKIITIVYYVIIGIFAIIQLVYKNALKSLGFWAKLVGLIILPYFILWGVKLIYKLLFYFKMVS</sequence>
<feature type="transmembrane region" description="Helical" evidence="2">
    <location>
        <begin position="198"/>
        <end position="217"/>
    </location>
</feature>
<evidence type="ECO:0000256" key="1">
    <source>
        <dbReference type="SAM" id="Coils"/>
    </source>
</evidence>
<dbReference type="KEGG" id="vg:26049137"/>
<protein>
    <submittedName>
        <fullName evidence="3">Uncharacterized protein</fullName>
    </submittedName>
</protein>
<organism evidence="3 4">
    <name type="scientific">Chrysochromulina ericina virus CeV-01B</name>
    <dbReference type="NCBI Taxonomy" id="3070830"/>
    <lineage>
        <taxon>Viruses</taxon>
        <taxon>Varidnaviria</taxon>
        <taxon>Bamfordvirae</taxon>
        <taxon>Nucleocytoviricota</taxon>
        <taxon>Megaviricetes</taxon>
        <taxon>Imitervirales</taxon>
        <taxon>Mesomimiviridae</taxon>
        <taxon>Tethysvirus</taxon>
        <taxon>Tethysvirus raunefjordenense</taxon>
    </lineage>
</organism>
<accession>A0A0N9QAK7</accession>
<reference evidence="3 4" key="1">
    <citation type="journal article" date="2015" name="Genome Announc.">
        <title>The 474-Kilobase-Pair Complete Genome Sequence of CeV-01B, a Virus Infecting Haptolina (Chrysochromulina) ericina (Prymnesiophyceae).</title>
        <authorList>
            <person name="Gallot-Lavallee L."/>
            <person name="Pagarete A."/>
            <person name="Legendre M."/>
            <person name="Santini S."/>
            <person name="Sandaa R.A."/>
            <person name="Himmelbauer H."/>
            <person name="Ogata H."/>
            <person name="Bratbak G."/>
            <person name="Claverie J.M."/>
        </authorList>
    </citation>
    <scope>NUCLEOTIDE SEQUENCE [LARGE SCALE GENOMIC DNA]</scope>
    <source>
        <strain evidence="3">CeV-01B</strain>
    </source>
</reference>
<dbReference type="EMBL" id="KT820662">
    <property type="protein sequence ID" value="ALH23176.1"/>
    <property type="molecule type" value="Genomic_DNA"/>
</dbReference>
<keyword evidence="2" id="KW-1133">Transmembrane helix</keyword>
<keyword evidence="2" id="KW-0812">Transmembrane</keyword>
<feature type="transmembrane region" description="Helical" evidence="2">
    <location>
        <begin position="223"/>
        <end position="245"/>
    </location>
</feature>
<evidence type="ECO:0000313" key="4">
    <source>
        <dbReference type="Proteomes" id="UP000203826"/>
    </source>
</evidence>
<name>A0A0N9QAK7_9VIRU</name>